<dbReference type="InterPro" id="IPR052158">
    <property type="entry name" value="INH-QAR"/>
</dbReference>
<reference evidence="2 3" key="1">
    <citation type="submission" date="2023-07" db="EMBL/GenBank/DDBJ databases">
        <title>Sequencing the genomes of 1000 actinobacteria strains.</title>
        <authorList>
            <person name="Klenk H.-P."/>
        </authorList>
    </citation>
    <scope>NUCLEOTIDE SEQUENCE [LARGE SCALE GENOMIC DNA]</scope>
    <source>
        <strain evidence="2 3">DSM 41600</strain>
    </source>
</reference>
<dbReference type="InterPro" id="IPR029062">
    <property type="entry name" value="Class_I_gatase-like"/>
</dbReference>
<name>A0ABT9KRY3_9ACTN</name>
<evidence type="ECO:0000313" key="3">
    <source>
        <dbReference type="Proteomes" id="UP001234880"/>
    </source>
</evidence>
<dbReference type="Pfam" id="PF01965">
    <property type="entry name" value="DJ-1_PfpI"/>
    <property type="match status" value="1"/>
</dbReference>
<organism evidence="2 3">
    <name type="scientific">Streptomyces demainii</name>
    <dbReference type="NCBI Taxonomy" id="588122"/>
    <lineage>
        <taxon>Bacteria</taxon>
        <taxon>Bacillati</taxon>
        <taxon>Actinomycetota</taxon>
        <taxon>Actinomycetes</taxon>
        <taxon>Kitasatosporales</taxon>
        <taxon>Streptomycetaceae</taxon>
        <taxon>Streptomyces</taxon>
    </lineage>
</organism>
<dbReference type="CDD" id="cd03139">
    <property type="entry name" value="GATase1_PfpI_2"/>
    <property type="match status" value="1"/>
</dbReference>
<dbReference type="Gene3D" id="3.40.50.880">
    <property type="match status" value="1"/>
</dbReference>
<dbReference type="RefSeq" id="WP_060949639.1">
    <property type="nucleotide sequence ID" value="NZ_JAURUE010000001.1"/>
</dbReference>
<dbReference type="PANTHER" id="PTHR43130:SF2">
    <property type="entry name" value="DJ-1_PFPI DOMAIN-CONTAINING PROTEIN"/>
    <property type="match status" value="1"/>
</dbReference>
<dbReference type="PANTHER" id="PTHR43130">
    <property type="entry name" value="ARAC-FAMILY TRANSCRIPTIONAL REGULATOR"/>
    <property type="match status" value="1"/>
</dbReference>
<dbReference type="InterPro" id="IPR002818">
    <property type="entry name" value="DJ-1/PfpI"/>
</dbReference>
<evidence type="ECO:0000259" key="1">
    <source>
        <dbReference type="Pfam" id="PF01965"/>
    </source>
</evidence>
<dbReference type="SUPFAM" id="SSF52317">
    <property type="entry name" value="Class I glutamine amidotransferase-like"/>
    <property type="match status" value="1"/>
</dbReference>
<protein>
    <submittedName>
        <fullName evidence="2">Transcriptional regulator GlxA family with amidase domain</fullName>
    </submittedName>
</protein>
<proteinExistence type="predicted"/>
<dbReference type="EMBL" id="JAURUE010000001">
    <property type="protein sequence ID" value="MDP9611170.1"/>
    <property type="molecule type" value="Genomic_DNA"/>
</dbReference>
<keyword evidence="3" id="KW-1185">Reference proteome</keyword>
<evidence type="ECO:0000313" key="2">
    <source>
        <dbReference type="EMBL" id="MDP9611170.1"/>
    </source>
</evidence>
<accession>A0ABT9KRY3</accession>
<feature type="domain" description="DJ-1/PfpI" evidence="1">
    <location>
        <begin position="6"/>
        <end position="171"/>
    </location>
</feature>
<comment type="caution">
    <text evidence="2">The sequence shown here is derived from an EMBL/GenBank/DDBJ whole genome shotgun (WGS) entry which is preliminary data.</text>
</comment>
<dbReference type="Proteomes" id="UP001234880">
    <property type="component" value="Unassembled WGS sequence"/>
</dbReference>
<gene>
    <name evidence="2" type="ORF">JOF35_003447</name>
</gene>
<sequence length="240" mass="24791">MTATRTIAFVLYPGLTALDFVGPLQVISALQEFGLGFEAVTVAAAREPLPTDSPVSVTASHTFEQVPAPYGLIVPGGGAPTFAALADEQLTGYVRQAARSAKVVASVCTGSLILGSAGLLEGREAVTHWAAMPMLRAFGATPVSRRWVADGHVLTAAGVAAGIDMALHLAAELVGEDAARMIQAAIEYDPQPPLGPIDWDRVDRASMESSIKSMAEKGLADQPELLARLTTAGGAQSVSA</sequence>